<organism evidence="2 3">
    <name type="scientific">Veronia pacifica</name>
    <dbReference type="NCBI Taxonomy" id="1080227"/>
    <lineage>
        <taxon>Bacteria</taxon>
        <taxon>Pseudomonadati</taxon>
        <taxon>Pseudomonadota</taxon>
        <taxon>Gammaproteobacteria</taxon>
        <taxon>Vibrionales</taxon>
        <taxon>Vibrionaceae</taxon>
        <taxon>Veronia</taxon>
    </lineage>
</organism>
<dbReference type="AlphaFoldDB" id="A0A1C3ELD8"/>
<evidence type="ECO:0000313" key="3">
    <source>
        <dbReference type="Proteomes" id="UP000094936"/>
    </source>
</evidence>
<feature type="coiled-coil region" evidence="1">
    <location>
        <begin position="26"/>
        <end position="58"/>
    </location>
</feature>
<accession>A0A1C3ELD8</accession>
<dbReference type="Proteomes" id="UP000094936">
    <property type="component" value="Unassembled WGS sequence"/>
</dbReference>
<dbReference type="EMBL" id="LYBM01000011">
    <property type="protein sequence ID" value="ODA34035.1"/>
    <property type="molecule type" value="Genomic_DNA"/>
</dbReference>
<proteinExistence type="predicted"/>
<keyword evidence="1" id="KW-0175">Coiled coil</keyword>
<evidence type="ECO:0000256" key="1">
    <source>
        <dbReference type="SAM" id="Coils"/>
    </source>
</evidence>
<evidence type="ECO:0000313" key="2">
    <source>
        <dbReference type="EMBL" id="ODA34035.1"/>
    </source>
</evidence>
<keyword evidence="3" id="KW-1185">Reference proteome</keyword>
<name>A0A1C3ELD8_9GAMM</name>
<comment type="caution">
    <text evidence="2">The sequence shown here is derived from an EMBL/GenBank/DDBJ whole genome shotgun (WGS) entry which is preliminary data.</text>
</comment>
<sequence>MSSNDEPDFTNPVLRRVYGSANRSYNLLIECEIEEAKEKKLEEERKKQQENFEKIMDKLLISQTLDFVSNLITRAKNKVDF</sequence>
<protein>
    <submittedName>
        <fullName evidence="2">Uncharacterized protein</fullName>
    </submittedName>
</protein>
<dbReference type="RefSeq" id="WP_068901113.1">
    <property type="nucleotide sequence ID" value="NZ_JBHUIF010000013.1"/>
</dbReference>
<dbReference type="STRING" id="1080227.A8L45_08300"/>
<reference evidence="2 3" key="1">
    <citation type="submission" date="2016-05" db="EMBL/GenBank/DDBJ databases">
        <title>Genomic Taxonomy of the Vibrionaceae.</title>
        <authorList>
            <person name="Gomez-Gil B."/>
            <person name="Enciso-Ibarra J."/>
        </authorList>
    </citation>
    <scope>NUCLEOTIDE SEQUENCE [LARGE SCALE GENOMIC DNA]</scope>
    <source>
        <strain evidence="2 3">CAIM 1920</strain>
    </source>
</reference>
<gene>
    <name evidence="2" type="ORF">A8L45_08300</name>
</gene>